<dbReference type="GO" id="GO:0004045">
    <property type="term" value="F:peptidyl-tRNA hydrolase activity"/>
    <property type="evidence" value="ECO:0007669"/>
    <property type="project" value="UniProtKB-EC"/>
</dbReference>
<feature type="active site" description="Proton donor" evidence="5">
    <location>
        <position position="323"/>
    </location>
</feature>
<dbReference type="GO" id="GO:0004725">
    <property type="term" value="F:protein tyrosine phosphatase activity"/>
    <property type="evidence" value="ECO:0007669"/>
    <property type="project" value="InterPro"/>
</dbReference>
<dbReference type="Gene3D" id="3.40.1490.10">
    <property type="entry name" value="Bit1"/>
    <property type="match status" value="1"/>
</dbReference>
<dbReference type="InterPro" id="IPR017867">
    <property type="entry name" value="Tyr_phospatase_low_mol_wt"/>
</dbReference>
<dbReference type="WBParaSite" id="sdigi.contig71.g3589.t1">
    <property type="protein sequence ID" value="sdigi.contig71.g3589.t1"/>
    <property type="gene ID" value="sdigi.contig71.g3589"/>
</dbReference>
<dbReference type="InterPro" id="IPR023485">
    <property type="entry name" value="Ptyr_pPase"/>
</dbReference>
<dbReference type="SUPFAM" id="SSF102462">
    <property type="entry name" value="Peptidyl-tRNA hydrolase II"/>
    <property type="match status" value="1"/>
</dbReference>
<reference evidence="8" key="1">
    <citation type="submission" date="2022-11" db="UniProtKB">
        <authorList>
            <consortium name="WormBaseParasite"/>
        </authorList>
    </citation>
    <scope>IDENTIFICATION</scope>
</reference>
<dbReference type="Pfam" id="PF01981">
    <property type="entry name" value="PTH2"/>
    <property type="match status" value="1"/>
</dbReference>
<organism evidence="7 8">
    <name type="scientific">Setaria digitata</name>
    <dbReference type="NCBI Taxonomy" id="48799"/>
    <lineage>
        <taxon>Eukaryota</taxon>
        <taxon>Metazoa</taxon>
        <taxon>Ecdysozoa</taxon>
        <taxon>Nematoda</taxon>
        <taxon>Chromadorea</taxon>
        <taxon>Rhabditida</taxon>
        <taxon>Spirurina</taxon>
        <taxon>Spiruromorpha</taxon>
        <taxon>Filarioidea</taxon>
        <taxon>Setariidae</taxon>
        <taxon>Setaria</taxon>
    </lineage>
</organism>
<dbReference type="InterPro" id="IPR023476">
    <property type="entry name" value="Pep_tRNA_hydro_II_dom_sf"/>
</dbReference>
<dbReference type="SMART" id="SM00226">
    <property type="entry name" value="LMWPc"/>
    <property type="match status" value="1"/>
</dbReference>
<dbReference type="PANTHER" id="PTHR11717:SF7">
    <property type="entry name" value="LOW MOLECULAR WEIGHT PHOSPHOTYROSINE PROTEIN PHOSPHATASE"/>
    <property type="match status" value="1"/>
</dbReference>
<accession>A0A915Q483</accession>
<dbReference type="Proteomes" id="UP000887581">
    <property type="component" value="Unplaced"/>
</dbReference>
<comment type="similarity">
    <text evidence="1">Belongs to the low molecular weight phosphotyrosine protein phosphatase family.</text>
</comment>
<keyword evidence="7" id="KW-1185">Reference proteome</keyword>
<dbReference type="PANTHER" id="PTHR11717">
    <property type="entry name" value="LOW MOLECULAR WEIGHT PROTEIN TYROSINE PHOSPHATASE"/>
    <property type="match status" value="1"/>
</dbReference>
<evidence type="ECO:0000256" key="5">
    <source>
        <dbReference type="PIRSR" id="PIRSR617867-1"/>
    </source>
</evidence>
<keyword evidence="2" id="KW-0378">Hydrolase</keyword>
<evidence type="ECO:0000259" key="6">
    <source>
        <dbReference type="SMART" id="SM00226"/>
    </source>
</evidence>
<dbReference type="InterPro" id="IPR036196">
    <property type="entry name" value="Ptyr_pPase_sf"/>
</dbReference>
<feature type="domain" description="Phosphotyrosine protein phosphatase I" evidence="6">
    <location>
        <begin position="210"/>
        <end position="350"/>
    </location>
</feature>
<dbReference type="CDD" id="cd16343">
    <property type="entry name" value="LMWPTP"/>
    <property type="match status" value="1"/>
</dbReference>
<dbReference type="Gene3D" id="3.40.50.2300">
    <property type="match status" value="1"/>
</dbReference>
<evidence type="ECO:0000256" key="2">
    <source>
        <dbReference type="ARBA" id="ARBA00022801"/>
    </source>
</evidence>
<protein>
    <submittedName>
        <fullName evidence="8">Phosphotyrosine protein phosphatase I domain-containing protein</fullName>
    </submittedName>
</protein>
<name>A0A915Q483_9BILA</name>
<dbReference type="SUPFAM" id="SSF52788">
    <property type="entry name" value="Phosphotyrosine protein phosphatases I"/>
    <property type="match status" value="1"/>
</dbReference>
<dbReference type="Pfam" id="PF01451">
    <property type="entry name" value="LMWPc"/>
    <property type="match status" value="1"/>
</dbReference>
<evidence type="ECO:0000256" key="3">
    <source>
        <dbReference type="ARBA" id="ARBA00022912"/>
    </source>
</evidence>
<keyword evidence="3" id="KW-0904">Protein phosphatase</keyword>
<comment type="catalytic activity">
    <reaction evidence="4">
        <text>an N-acyl-L-alpha-aminoacyl-tRNA + H2O = an N-acyl-L-amino acid + a tRNA + H(+)</text>
        <dbReference type="Rhea" id="RHEA:54448"/>
        <dbReference type="Rhea" id="RHEA-COMP:10123"/>
        <dbReference type="Rhea" id="RHEA-COMP:13883"/>
        <dbReference type="ChEBI" id="CHEBI:15377"/>
        <dbReference type="ChEBI" id="CHEBI:15378"/>
        <dbReference type="ChEBI" id="CHEBI:59874"/>
        <dbReference type="ChEBI" id="CHEBI:78442"/>
        <dbReference type="ChEBI" id="CHEBI:138191"/>
        <dbReference type="EC" id="3.1.1.29"/>
    </reaction>
</comment>
<evidence type="ECO:0000256" key="1">
    <source>
        <dbReference type="ARBA" id="ARBA00011063"/>
    </source>
</evidence>
<evidence type="ECO:0000256" key="4">
    <source>
        <dbReference type="ARBA" id="ARBA00048707"/>
    </source>
</evidence>
<proteinExistence type="inferred from homology"/>
<evidence type="ECO:0000313" key="8">
    <source>
        <dbReference type="WBParaSite" id="sdigi.contig71.g3589.t1"/>
    </source>
</evidence>
<dbReference type="AlphaFoldDB" id="A0A915Q483"/>
<feature type="active site" evidence="5">
    <location>
        <position position="215"/>
    </location>
</feature>
<dbReference type="PRINTS" id="PR00719">
    <property type="entry name" value="LMWPTPASE"/>
</dbReference>
<sequence length="464" mass="52736">MRFQLTADTCTQTDGCTNSLCESLSRWLEDQLISGINRSMGSMDQPARRITSPSRSLSFCKSIDECYWMEWAGQRSCVCCGEQPRNAITRSWRLSRTDCYQERNRPLVIYVFNQLMLLVWFTATPLSSLQVLPPCTACGFPSSLGHFLDPMAGQCVVTRCLGFATWNTKVLQCKGGMKSYGNPAVSCQKRSMNRNGILHKKCSLYLFPDSGNICRSPMAEGIFLDLIKKKGLMDQWIVDSAAVINFHVGKTPDSRTLTTLAGHGITDYEHRVTVNDFHNFDFIFGMDEENIEDLKNLKGNIKGKAVIEYLGKYDPEGFLVVPDPFYSRGMQLFEKVYEQCLSCSEKMPGFDSRIMYLILRSDLVTDLKWSFGAVVAQAAHAATACIWTFREDNDVVEYMNDIARLRKVTLKVPNESELRSIEKKLQDGNVDYYLWTEDSMAVCIALKPQLKSFIEHHVKHLKLF</sequence>
<evidence type="ECO:0000313" key="7">
    <source>
        <dbReference type="Proteomes" id="UP000887581"/>
    </source>
</evidence>
<dbReference type="InterPro" id="IPR050438">
    <property type="entry name" value="LMW_PTPase"/>
</dbReference>
<dbReference type="InterPro" id="IPR002833">
    <property type="entry name" value="PTH2"/>
</dbReference>